<proteinExistence type="predicted"/>
<organism evidence="2 3">
    <name type="scientific">Hyaloperonospora brassicae</name>
    <name type="common">Brassica downy mildew</name>
    <name type="synonym">Peronospora brassicae</name>
    <dbReference type="NCBI Taxonomy" id="162125"/>
    <lineage>
        <taxon>Eukaryota</taxon>
        <taxon>Sar</taxon>
        <taxon>Stramenopiles</taxon>
        <taxon>Oomycota</taxon>
        <taxon>Peronosporomycetes</taxon>
        <taxon>Peronosporales</taxon>
        <taxon>Peronosporaceae</taxon>
        <taxon>Hyaloperonospora</taxon>
    </lineage>
</organism>
<feature type="region of interest" description="Disordered" evidence="1">
    <location>
        <begin position="293"/>
        <end position="348"/>
    </location>
</feature>
<keyword evidence="3" id="KW-1185">Reference proteome</keyword>
<dbReference type="EMBL" id="CANTFL010001256">
    <property type="protein sequence ID" value="CAI5735232.1"/>
    <property type="molecule type" value="Genomic_DNA"/>
</dbReference>
<name>A0AAV0UEH5_HYABA</name>
<accession>A0AAV0UEH5</accession>
<feature type="compositionally biased region" description="Polar residues" evidence="1">
    <location>
        <begin position="304"/>
        <end position="314"/>
    </location>
</feature>
<feature type="region of interest" description="Disordered" evidence="1">
    <location>
        <begin position="1"/>
        <end position="50"/>
    </location>
</feature>
<dbReference type="Proteomes" id="UP001162031">
    <property type="component" value="Unassembled WGS sequence"/>
</dbReference>
<evidence type="ECO:0008006" key="4">
    <source>
        <dbReference type="Google" id="ProtNLM"/>
    </source>
</evidence>
<evidence type="ECO:0000313" key="2">
    <source>
        <dbReference type="EMBL" id="CAI5735232.1"/>
    </source>
</evidence>
<evidence type="ECO:0000256" key="1">
    <source>
        <dbReference type="SAM" id="MobiDB-lite"/>
    </source>
</evidence>
<protein>
    <recommendedName>
        <fullName evidence="4">cGMP-dependent protein kinase N-terminal coiled-coil domain-containing protein</fullName>
    </recommendedName>
</protein>
<comment type="caution">
    <text evidence="2">The sequence shown here is derived from an EMBL/GenBank/DDBJ whole genome shotgun (WGS) entry which is preliminary data.</text>
</comment>
<feature type="compositionally biased region" description="Polar residues" evidence="1">
    <location>
        <begin position="369"/>
        <end position="381"/>
    </location>
</feature>
<dbReference type="AlphaFoldDB" id="A0AAV0UEH5"/>
<feature type="compositionally biased region" description="Polar residues" evidence="1">
    <location>
        <begin position="161"/>
        <end position="175"/>
    </location>
</feature>
<feature type="compositionally biased region" description="Polar residues" evidence="1">
    <location>
        <begin position="30"/>
        <end position="43"/>
    </location>
</feature>
<feature type="region of interest" description="Disordered" evidence="1">
    <location>
        <begin position="155"/>
        <end position="175"/>
    </location>
</feature>
<feature type="region of interest" description="Disordered" evidence="1">
    <location>
        <begin position="363"/>
        <end position="407"/>
    </location>
</feature>
<gene>
    <name evidence="2" type="ORF">HBR001_LOCUS6419</name>
</gene>
<evidence type="ECO:0000313" key="3">
    <source>
        <dbReference type="Proteomes" id="UP001162031"/>
    </source>
</evidence>
<sequence length="566" mass="60374">MNRLLQHFVDSNGAPRATAPSRLPVPVPPQSSGGSYHGSNRGSYQRAAPGSPFFYQPAHVGASGLAEIPLTSSSSGAKYETVDLNADTSRSQAQRQSYTEGITGVGTEDIGTTRAHMFRDKSVEAGPEAERLPSGVLHSTGTGQLTPVEATVKGMQERGTEQSGTTDTSVPSTRRWSNGHMAVVPYPSVQDANRRRTASATSSAMSTMEDVGTAQKGEGVFARQMVQNDSPTTFCRDEHGSGYNTTRAFAAEVCSQVSDSVQPLEKETGYQRRDRDQVDGQLTMVEPEAAASFHVGKSPFESPDVTNENRQCQDLPSADSLFGSPAPMNSGVWPPAASFAQPASKPAQSQDFFATRAPTASSLFDGGASMSSRDSQITPSRAVSRAPPVPRHPPSNLASSSIQSGTGASSSVAMSQAAVALAPSKSSYVGTPPLLASDVRVSASSVVRSENHFTRAAGSRKLSASGESLMKFGLDVRQMKYQAGKREDDAVSNAPSIALSRMSMLSTLDDSLKLSDMYKQMTTRLQREKQDLLKVVSNQAEEIAYLKKHIKSLELQMKKQHLARDA</sequence>
<reference evidence="2" key="1">
    <citation type="submission" date="2022-12" db="EMBL/GenBank/DDBJ databases">
        <authorList>
            <person name="Webb A."/>
        </authorList>
    </citation>
    <scope>NUCLEOTIDE SEQUENCE</scope>
    <source>
        <strain evidence="2">Hp1</strain>
    </source>
</reference>
<feature type="compositionally biased region" description="Low complexity" evidence="1">
    <location>
        <begin position="398"/>
        <end position="407"/>
    </location>
</feature>